<dbReference type="EMBL" id="CAWYQH010000097">
    <property type="protein sequence ID" value="CAK8683658.1"/>
    <property type="molecule type" value="Genomic_DNA"/>
</dbReference>
<evidence type="ECO:0000313" key="5">
    <source>
        <dbReference type="Proteomes" id="UP001642483"/>
    </source>
</evidence>
<name>A0ABP0FYC4_CLALP</name>
<feature type="compositionally biased region" description="Acidic residues" evidence="1">
    <location>
        <begin position="171"/>
        <end position="182"/>
    </location>
</feature>
<accession>A0ABP0FYC4</accession>
<dbReference type="InterPro" id="IPR052229">
    <property type="entry name" value="Collagen-VI/PIF"/>
</dbReference>
<evidence type="ECO:0000259" key="3">
    <source>
        <dbReference type="PROSITE" id="PS50234"/>
    </source>
</evidence>
<feature type="region of interest" description="Disordered" evidence="1">
    <location>
        <begin position="167"/>
        <end position="191"/>
    </location>
</feature>
<dbReference type="Pfam" id="PF00092">
    <property type="entry name" value="VWA"/>
    <property type="match status" value="1"/>
</dbReference>
<dbReference type="Gene3D" id="3.40.50.410">
    <property type="entry name" value="von Willebrand factor, type A domain"/>
    <property type="match status" value="1"/>
</dbReference>
<feature type="signal peptide" evidence="2">
    <location>
        <begin position="1"/>
        <end position="26"/>
    </location>
</feature>
<protein>
    <recommendedName>
        <fullName evidence="3">VWFA domain-containing protein</fullName>
    </recommendedName>
</protein>
<dbReference type="CDD" id="cd01450">
    <property type="entry name" value="vWFA_subfamily_ECM"/>
    <property type="match status" value="1"/>
</dbReference>
<keyword evidence="5" id="KW-1185">Reference proteome</keyword>
<evidence type="ECO:0000313" key="4">
    <source>
        <dbReference type="EMBL" id="CAK8683658.1"/>
    </source>
</evidence>
<dbReference type="Proteomes" id="UP001642483">
    <property type="component" value="Unassembled WGS sequence"/>
</dbReference>
<reference evidence="4 5" key="1">
    <citation type="submission" date="2024-02" db="EMBL/GenBank/DDBJ databases">
        <authorList>
            <person name="Daric V."/>
            <person name="Darras S."/>
        </authorList>
    </citation>
    <scope>NUCLEOTIDE SEQUENCE [LARGE SCALE GENOMIC DNA]</scope>
</reference>
<gene>
    <name evidence="4" type="ORF">CVLEPA_LOCUS14704</name>
</gene>
<organism evidence="4 5">
    <name type="scientific">Clavelina lepadiformis</name>
    <name type="common">Light-bulb sea squirt</name>
    <name type="synonym">Ascidia lepadiformis</name>
    <dbReference type="NCBI Taxonomy" id="159417"/>
    <lineage>
        <taxon>Eukaryota</taxon>
        <taxon>Metazoa</taxon>
        <taxon>Chordata</taxon>
        <taxon>Tunicata</taxon>
        <taxon>Ascidiacea</taxon>
        <taxon>Aplousobranchia</taxon>
        <taxon>Clavelinidae</taxon>
        <taxon>Clavelina</taxon>
    </lineage>
</organism>
<dbReference type="SMART" id="SM00327">
    <property type="entry name" value="VWA"/>
    <property type="match status" value="1"/>
</dbReference>
<comment type="caution">
    <text evidence="4">The sequence shown here is derived from an EMBL/GenBank/DDBJ whole genome shotgun (WGS) entry which is preliminary data.</text>
</comment>
<dbReference type="PANTHER" id="PTHR22588:SF3">
    <property type="entry name" value="VWFA DOMAIN-CONTAINING PROTEIN"/>
    <property type="match status" value="1"/>
</dbReference>
<feature type="chain" id="PRO_5046412956" description="VWFA domain-containing protein" evidence="2">
    <location>
        <begin position="27"/>
        <end position="426"/>
    </location>
</feature>
<evidence type="ECO:0000256" key="2">
    <source>
        <dbReference type="SAM" id="SignalP"/>
    </source>
</evidence>
<dbReference type="InterPro" id="IPR036465">
    <property type="entry name" value="vWFA_dom_sf"/>
</dbReference>
<dbReference type="PANTHER" id="PTHR22588">
    <property type="entry name" value="VWFA DOMAIN-CONTAINING PROTEIN"/>
    <property type="match status" value="1"/>
</dbReference>
<feature type="domain" description="VWFA" evidence="3">
    <location>
        <begin position="200"/>
        <end position="401"/>
    </location>
</feature>
<dbReference type="SUPFAM" id="SSF53300">
    <property type="entry name" value="vWA-like"/>
    <property type="match status" value="1"/>
</dbReference>
<dbReference type="PROSITE" id="PS50234">
    <property type="entry name" value="VWFA"/>
    <property type="match status" value="1"/>
</dbReference>
<dbReference type="InterPro" id="IPR002035">
    <property type="entry name" value="VWF_A"/>
</dbReference>
<sequence>MNIFACCIKLFCVLIIGCATLTSCQCDNIFSRFAGITCLDTTPTTPTATTTTTTTTTTPTTTTTTTTTTSSIRPKCNGKDRVWTFCDPVTLMRSTTDKCTLKSEKCDPATVSADFFISSFSQPPAAGGTTIKVSGGGVGARILPVGGGDNDDEKCFEIKDEDGDVIAGNCNDDDDDDDDEDGGNTRRKRQAPQVIQTKRDLLLILDESGSVGYYRFEKVKRIAAAIVRLLCDQIKVNPFRTRVAVMSFDQSIYFHVRLWDYYRQDLGYNGEALAKHITDQIQYQYGSAGGTCLNNALEFARGIVFTKQHGARTKQKDVEKDIIIITDGCANCFARGVTAKQGLRRLTRKLKKEGYHIYVIGINLQRSCKRLLRILARGGRCYHFFYLKQWEYDVEQFIYQLEHPPQGVCLNVFERPDGVCLAPLTG</sequence>
<keyword evidence="2" id="KW-0732">Signal</keyword>
<evidence type="ECO:0000256" key="1">
    <source>
        <dbReference type="SAM" id="MobiDB-lite"/>
    </source>
</evidence>
<proteinExistence type="predicted"/>